<evidence type="ECO:0000313" key="3">
    <source>
        <dbReference type="EMBL" id="RZU02921.1"/>
    </source>
</evidence>
<comment type="caution">
    <text evidence="3">The sequence shown here is derived from an EMBL/GenBank/DDBJ whole genome shotgun (WGS) entry which is preliminary data.</text>
</comment>
<dbReference type="OrthoDB" id="9808735at2"/>
<dbReference type="PANTHER" id="PTHR30401:SF0">
    <property type="entry name" value="TRNA 2-SELENOURIDINE SYNTHASE"/>
    <property type="match status" value="1"/>
</dbReference>
<name>A0A4Q7W137_9BURK</name>
<evidence type="ECO:0000256" key="1">
    <source>
        <dbReference type="ARBA" id="ARBA00023266"/>
    </source>
</evidence>
<evidence type="ECO:0000259" key="2">
    <source>
        <dbReference type="PROSITE" id="PS50206"/>
    </source>
</evidence>
<dbReference type="PROSITE" id="PS50206">
    <property type="entry name" value="RHODANESE_3"/>
    <property type="match status" value="1"/>
</dbReference>
<keyword evidence="1" id="KW-0711">Selenium</keyword>
<dbReference type="GO" id="GO:0002098">
    <property type="term" value="P:tRNA wobble uridine modification"/>
    <property type="evidence" value="ECO:0007669"/>
    <property type="project" value="InterPro"/>
</dbReference>
<organism evidence="3 4">
    <name type="scientific">Rivibacter subsaxonicus</name>
    <dbReference type="NCBI Taxonomy" id="457575"/>
    <lineage>
        <taxon>Bacteria</taxon>
        <taxon>Pseudomonadati</taxon>
        <taxon>Pseudomonadota</taxon>
        <taxon>Betaproteobacteria</taxon>
        <taxon>Burkholderiales</taxon>
        <taxon>Rivibacter</taxon>
    </lineage>
</organism>
<dbReference type="Pfam" id="PF00581">
    <property type="entry name" value="Rhodanese"/>
    <property type="match status" value="1"/>
</dbReference>
<dbReference type="InterPro" id="IPR017582">
    <property type="entry name" value="SelU"/>
</dbReference>
<sequence length="349" mass="38650">MAKSGAGIEDRASFDIVIDARSPAEYALDHIPGAINCPVLDDEERRIVGTLYVQVSPFEARKVGGAMVARNIARHLESAVFKDQPRSWKPLVYCWRGGQRSGSFTDWLRLVGWDAQQLQGGYKRWRAHVIAQIAERMPRLELRVLTGATGSAKTRVLHALAALGEQVIDLEALAGHRGSVLGSVPGVEQPSQKRFETLLCEVLDNIDPARPVFVEAESRRIGRIAVPDPVLLPLRAARCVEIEATPAARLAYLLRDYAFLGDDRAALQAKLAQLHGLQSNETLARWQQWAAEGALEPLFAELMERHYDPLYERSQGRNYLGLDKAPAFATDDLSETGIEELARRIADAD</sequence>
<proteinExistence type="predicted"/>
<dbReference type="NCBIfam" id="NF008752">
    <property type="entry name" value="PRK11784.1-4"/>
    <property type="match status" value="1"/>
</dbReference>
<gene>
    <name evidence="3" type="ORF">EV670_0952</name>
</gene>
<dbReference type="InterPro" id="IPR036873">
    <property type="entry name" value="Rhodanese-like_dom_sf"/>
</dbReference>
<dbReference type="AlphaFoldDB" id="A0A4Q7W137"/>
<dbReference type="InterPro" id="IPR058840">
    <property type="entry name" value="AAA_SelU"/>
</dbReference>
<dbReference type="InterPro" id="IPR001763">
    <property type="entry name" value="Rhodanese-like_dom"/>
</dbReference>
<dbReference type="SMART" id="SM00450">
    <property type="entry name" value="RHOD"/>
    <property type="match status" value="1"/>
</dbReference>
<dbReference type="GO" id="GO:0043828">
    <property type="term" value="F:tRNA 2-selenouridine synthase activity"/>
    <property type="evidence" value="ECO:0007669"/>
    <property type="project" value="InterPro"/>
</dbReference>
<feature type="domain" description="Rhodanese" evidence="2">
    <location>
        <begin position="16"/>
        <end position="134"/>
    </location>
</feature>
<dbReference type="Pfam" id="PF26341">
    <property type="entry name" value="AAA_SelU"/>
    <property type="match status" value="1"/>
</dbReference>
<dbReference type="EMBL" id="SHKP01000004">
    <property type="protein sequence ID" value="RZU02921.1"/>
    <property type="molecule type" value="Genomic_DNA"/>
</dbReference>
<evidence type="ECO:0000313" key="4">
    <source>
        <dbReference type="Proteomes" id="UP000293671"/>
    </source>
</evidence>
<keyword evidence="4" id="KW-1185">Reference proteome</keyword>
<reference evidence="3 4" key="1">
    <citation type="submission" date="2019-02" db="EMBL/GenBank/DDBJ databases">
        <title>Genomic Encyclopedia of Type Strains, Phase IV (KMG-IV): sequencing the most valuable type-strain genomes for metagenomic binning, comparative biology and taxonomic classification.</title>
        <authorList>
            <person name="Goeker M."/>
        </authorList>
    </citation>
    <scope>NUCLEOTIDE SEQUENCE [LARGE SCALE GENOMIC DNA]</scope>
    <source>
        <strain evidence="3 4">DSM 19570</strain>
    </source>
</reference>
<dbReference type="SUPFAM" id="SSF52821">
    <property type="entry name" value="Rhodanese/Cell cycle control phosphatase"/>
    <property type="match status" value="1"/>
</dbReference>
<accession>A0A4Q7W137</accession>
<dbReference type="NCBIfam" id="TIGR03167">
    <property type="entry name" value="tRNA_sel_U_synt"/>
    <property type="match status" value="1"/>
</dbReference>
<protein>
    <submittedName>
        <fullName evidence="3">tRNA 2-selenouridine synthase</fullName>
    </submittedName>
</protein>
<dbReference type="NCBIfam" id="NF008750">
    <property type="entry name" value="PRK11784.1-2"/>
    <property type="match status" value="1"/>
</dbReference>
<dbReference type="RefSeq" id="WP_130430636.1">
    <property type="nucleotide sequence ID" value="NZ_SHKP01000004.1"/>
</dbReference>
<dbReference type="PANTHER" id="PTHR30401">
    <property type="entry name" value="TRNA 2-SELENOURIDINE SYNTHASE"/>
    <property type="match status" value="1"/>
</dbReference>
<dbReference type="Gene3D" id="3.40.250.10">
    <property type="entry name" value="Rhodanese-like domain"/>
    <property type="match status" value="1"/>
</dbReference>
<dbReference type="Proteomes" id="UP000293671">
    <property type="component" value="Unassembled WGS sequence"/>
</dbReference>